<gene>
    <name evidence="7" type="ORF">K432DRAFT_379878</name>
</gene>
<reference evidence="7 8" key="1">
    <citation type="journal article" date="2016" name="Nat. Commun.">
        <title>Ectomycorrhizal ecology is imprinted in the genome of the dominant symbiotic fungus Cenococcum geophilum.</title>
        <authorList>
            <consortium name="DOE Joint Genome Institute"/>
            <person name="Peter M."/>
            <person name="Kohler A."/>
            <person name="Ohm R.A."/>
            <person name="Kuo A."/>
            <person name="Krutzmann J."/>
            <person name="Morin E."/>
            <person name="Arend M."/>
            <person name="Barry K.W."/>
            <person name="Binder M."/>
            <person name="Choi C."/>
            <person name="Clum A."/>
            <person name="Copeland A."/>
            <person name="Grisel N."/>
            <person name="Haridas S."/>
            <person name="Kipfer T."/>
            <person name="LaButti K."/>
            <person name="Lindquist E."/>
            <person name="Lipzen A."/>
            <person name="Maire R."/>
            <person name="Meier B."/>
            <person name="Mihaltcheva S."/>
            <person name="Molinier V."/>
            <person name="Murat C."/>
            <person name="Poggeler S."/>
            <person name="Quandt C.A."/>
            <person name="Sperisen C."/>
            <person name="Tritt A."/>
            <person name="Tisserant E."/>
            <person name="Crous P.W."/>
            <person name="Henrissat B."/>
            <person name="Nehls U."/>
            <person name="Egli S."/>
            <person name="Spatafora J.W."/>
            <person name="Grigoriev I.V."/>
            <person name="Martin F.M."/>
        </authorList>
    </citation>
    <scope>NUCLEOTIDE SEQUENCE [LARGE SCALE GENOMIC DNA]</scope>
    <source>
        <strain evidence="7 8">CBS 459.81</strain>
    </source>
</reference>
<dbReference type="EMBL" id="KV744871">
    <property type="protein sequence ID" value="OCK83052.1"/>
    <property type="molecule type" value="Genomic_DNA"/>
</dbReference>
<dbReference type="OrthoDB" id="2015992at2759"/>
<feature type="binding site" evidence="6">
    <location>
        <position position="55"/>
    </location>
    <ligand>
        <name>substrate</name>
    </ligand>
</feature>
<dbReference type="SUPFAM" id="SSF100950">
    <property type="entry name" value="NagB/RpiA/CoA transferase-like"/>
    <property type="match status" value="1"/>
</dbReference>
<feature type="binding site" evidence="6">
    <location>
        <begin position="9"/>
        <end position="13"/>
    </location>
    <ligand>
        <name>ATP</name>
        <dbReference type="ChEBI" id="CHEBI:30616"/>
    </ligand>
</feature>
<evidence type="ECO:0000313" key="7">
    <source>
        <dbReference type="EMBL" id="OCK83052.1"/>
    </source>
</evidence>
<dbReference type="GO" id="GO:0035999">
    <property type="term" value="P:tetrahydrofolate interconversion"/>
    <property type="evidence" value="ECO:0007669"/>
    <property type="project" value="TreeGrafter"/>
</dbReference>
<dbReference type="InterPro" id="IPR037171">
    <property type="entry name" value="NagB/RpiA_transferase-like"/>
</dbReference>
<accession>A0A8E2EFK1</accession>
<dbReference type="Pfam" id="PF01812">
    <property type="entry name" value="5-FTHF_cyc-lig"/>
    <property type="match status" value="1"/>
</dbReference>
<dbReference type="GO" id="GO:0030272">
    <property type="term" value="F:5-formyltetrahydrofolate cyclo-ligase activity"/>
    <property type="evidence" value="ECO:0007669"/>
    <property type="project" value="UniProtKB-EC"/>
</dbReference>
<dbReference type="InterPro" id="IPR002698">
    <property type="entry name" value="FTHF_cligase"/>
</dbReference>
<dbReference type="Proteomes" id="UP000250266">
    <property type="component" value="Unassembled WGS sequence"/>
</dbReference>
<evidence type="ECO:0000256" key="1">
    <source>
        <dbReference type="ARBA" id="ARBA00010638"/>
    </source>
</evidence>
<dbReference type="InterPro" id="IPR024185">
    <property type="entry name" value="FTHF_cligase-like_sf"/>
</dbReference>
<feature type="binding site" evidence="6">
    <location>
        <position position="61"/>
    </location>
    <ligand>
        <name>substrate</name>
    </ligand>
</feature>
<keyword evidence="2 6" id="KW-0547">Nucleotide-binding</keyword>
<evidence type="ECO:0000313" key="8">
    <source>
        <dbReference type="Proteomes" id="UP000250266"/>
    </source>
</evidence>
<keyword evidence="7" id="KW-0436">Ligase</keyword>
<dbReference type="FunFam" id="3.40.50.10420:FF:000007">
    <property type="entry name" value="5-formyltetrahydrofolate cyclo-ligase"/>
    <property type="match status" value="1"/>
</dbReference>
<evidence type="ECO:0000256" key="5">
    <source>
        <dbReference type="ARBA" id="ARBA00038966"/>
    </source>
</evidence>
<dbReference type="PANTHER" id="PTHR23407:SF1">
    <property type="entry name" value="5-FORMYLTETRAHYDROFOLATE CYCLO-LIGASE"/>
    <property type="match status" value="1"/>
</dbReference>
<comment type="catalytic activity">
    <reaction evidence="4">
        <text>(6S)-5-formyl-5,6,7,8-tetrahydrofolate + ATP = (6R)-5,10-methenyltetrahydrofolate + ADP + phosphate</text>
        <dbReference type="Rhea" id="RHEA:10488"/>
        <dbReference type="ChEBI" id="CHEBI:30616"/>
        <dbReference type="ChEBI" id="CHEBI:43474"/>
        <dbReference type="ChEBI" id="CHEBI:57455"/>
        <dbReference type="ChEBI" id="CHEBI:57457"/>
        <dbReference type="ChEBI" id="CHEBI:456216"/>
        <dbReference type="EC" id="6.3.3.2"/>
    </reaction>
</comment>
<dbReference type="PANTHER" id="PTHR23407">
    <property type="entry name" value="ATPASE INHIBITOR/5-FORMYLTETRAHYDROFOLATE CYCLO-LIGASE"/>
    <property type="match status" value="1"/>
</dbReference>
<dbReference type="Gene3D" id="3.40.50.10420">
    <property type="entry name" value="NagB/RpiA/CoA transferase-like"/>
    <property type="match status" value="1"/>
</dbReference>
<protein>
    <recommendedName>
        <fullName evidence="5">5-formyltetrahydrofolate cyclo-ligase</fullName>
        <ecNumber evidence="5">6.3.3.2</ecNumber>
    </recommendedName>
</protein>
<keyword evidence="3 6" id="KW-0067">ATP-binding</keyword>
<dbReference type="GO" id="GO:0009396">
    <property type="term" value="P:folic acid-containing compound biosynthetic process"/>
    <property type="evidence" value="ECO:0007669"/>
    <property type="project" value="TreeGrafter"/>
</dbReference>
<organism evidence="7 8">
    <name type="scientific">Lepidopterella palustris CBS 459.81</name>
    <dbReference type="NCBI Taxonomy" id="1314670"/>
    <lineage>
        <taxon>Eukaryota</taxon>
        <taxon>Fungi</taxon>
        <taxon>Dikarya</taxon>
        <taxon>Ascomycota</taxon>
        <taxon>Pezizomycotina</taxon>
        <taxon>Dothideomycetes</taxon>
        <taxon>Pleosporomycetidae</taxon>
        <taxon>Mytilinidiales</taxon>
        <taxon>Argynnaceae</taxon>
        <taxon>Lepidopterella</taxon>
    </lineage>
</organism>
<proteinExistence type="inferred from homology"/>
<evidence type="ECO:0000256" key="3">
    <source>
        <dbReference type="ARBA" id="ARBA00022840"/>
    </source>
</evidence>
<feature type="binding site" evidence="6">
    <location>
        <begin position="170"/>
        <end position="178"/>
    </location>
    <ligand>
        <name>ATP</name>
        <dbReference type="ChEBI" id="CHEBI:30616"/>
    </ligand>
</feature>
<name>A0A8E2EFK1_9PEZI</name>
<dbReference type="EC" id="6.3.3.2" evidence="5"/>
<evidence type="ECO:0000256" key="2">
    <source>
        <dbReference type="ARBA" id="ARBA00022741"/>
    </source>
</evidence>
<evidence type="ECO:0000256" key="4">
    <source>
        <dbReference type="ARBA" id="ARBA00036539"/>
    </source>
</evidence>
<keyword evidence="8" id="KW-1185">Reference proteome</keyword>
<evidence type="ECO:0000256" key="6">
    <source>
        <dbReference type="PIRSR" id="PIRSR006806-1"/>
    </source>
</evidence>
<dbReference type="PIRSF" id="PIRSF006806">
    <property type="entry name" value="FTHF_cligase"/>
    <property type="match status" value="1"/>
</dbReference>
<dbReference type="GO" id="GO:0005739">
    <property type="term" value="C:mitochondrion"/>
    <property type="evidence" value="ECO:0007669"/>
    <property type="project" value="TreeGrafter"/>
</dbReference>
<sequence length="242" mass="26472">MAAALKTLKKELRQRIKLVLSELSSETVANQTSHAVKTLLLSPEYQAAKRISVYLSMPAGEISTTGIVHDALSQGKKVFIPYTYKLSSPKTGQPKSIMDMLELHSLKDFESLKPDSWGIPTPSEDSLSGRENSFGGKGVTQGEMGDCGEVEAGLDLIVMPGMAFDSEFGRLGHGKGFYDYFLERCHQHSSQDTMAKMPFLVGLALKEQLLPGTESVPMDTTDWHLNALIVGDGRLFRSKSST</sequence>
<dbReference type="GO" id="GO:0005524">
    <property type="term" value="F:ATP binding"/>
    <property type="evidence" value="ECO:0007669"/>
    <property type="project" value="UniProtKB-KW"/>
</dbReference>
<comment type="similarity">
    <text evidence="1">Belongs to the 5-formyltetrahydrofolate cyclo-ligase family.</text>
</comment>
<dbReference type="AlphaFoldDB" id="A0A8E2EFK1"/>